<protein>
    <submittedName>
        <fullName evidence="2">Uncharacterized protein</fullName>
    </submittedName>
</protein>
<dbReference type="Proteomes" id="UP000067243">
    <property type="component" value="Chromosome"/>
</dbReference>
<dbReference type="STRING" id="216946.STURO_v1c06760"/>
<name>A0A0K1P7R1_9MOLU</name>
<dbReference type="AlphaFoldDB" id="A0A0K1P7R1"/>
<dbReference type="KEGG" id="stur:STURON_00676"/>
<keyword evidence="1" id="KW-0812">Transmembrane</keyword>
<evidence type="ECO:0000313" key="3">
    <source>
        <dbReference type="Proteomes" id="UP000067243"/>
    </source>
</evidence>
<feature type="transmembrane region" description="Helical" evidence="1">
    <location>
        <begin position="6"/>
        <end position="25"/>
    </location>
</feature>
<reference evidence="2 3" key="1">
    <citation type="journal article" date="2015" name="Genome Announc.">
        <title>Complete Genome Sequence of Spiroplasma turonicum Strain Tab4cT, a Parasite of a Horse Fly, Haematopota sp. (Diptera: Tabanidae).</title>
        <authorList>
            <person name="Davis R.E."/>
            <person name="Shao J."/>
            <person name="Zhao Y."/>
            <person name="Gasparich G.E."/>
            <person name="Gaynor B.J."/>
            <person name="Donofrio N."/>
        </authorList>
    </citation>
    <scope>NUCLEOTIDE SEQUENCE [LARGE SCALE GENOMIC DNA]</scope>
    <source>
        <strain evidence="2 3">Tab4c</strain>
    </source>
</reference>
<feature type="transmembrane region" description="Helical" evidence="1">
    <location>
        <begin position="46"/>
        <end position="64"/>
    </location>
</feature>
<keyword evidence="1" id="KW-1133">Transmembrane helix</keyword>
<feature type="transmembrane region" description="Helical" evidence="1">
    <location>
        <begin position="70"/>
        <end position="91"/>
    </location>
</feature>
<dbReference type="EMBL" id="CP012328">
    <property type="protein sequence ID" value="AKU79922.1"/>
    <property type="molecule type" value="Genomic_DNA"/>
</dbReference>
<keyword evidence="3" id="KW-1185">Reference proteome</keyword>
<feature type="transmembrane region" description="Helical" evidence="1">
    <location>
        <begin position="115"/>
        <end position="133"/>
    </location>
</feature>
<sequence>MFISFSFLIILLYIFQFKYITKKIFNYKINKNSIIIDTLTFNKKDLLLGILYLYIFYLGIKAPYKSFDVFRFIDIIIILYFCVNIYIIFFNKCDYEITKLKLVYKKVLTNLKKRLENYICLIYKILLVFINLFKKIKYKLHFFSFKILYSITKQKKLLKLKYYDMFKSLC</sequence>
<accession>A0A0K1P7R1</accession>
<evidence type="ECO:0000256" key="1">
    <source>
        <dbReference type="SAM" id="Phobius"/>
    </source>
</evidence>
<proteinExistence type="predicted"/>
<dbReference type="PATRIC" id="fig|216946.3.peg.702"/>
<evidence type="ECO:0000313" key="2">
    <source>
        <dbReference type="EMBL" id="AKU79922.1"/>
    </source>
</evidence>
<keyword evidence="1" id="KW-0472">Membrane</keyword>
<gene>
    <name evidence="2" type="ORF">STURON_00676</name>
</gene>
<organism evidence="2 3">
    <name type="scientific">Spiroplasma turonicum</name>
    <dbReference type="NCBI Taxonomy" id="216946"/>
    <lineage>
        <taxon>Bacteria</taxon>
        <taxon>Bacillati</taxon>
        <taxon>Mycoplasmatota</taxon>
        <taxon>Mollicutes</taxon>
        <taxon>Entomoplasmatales</taxon>
        <taxon>Spiroplasmataceae</taxon>
        <taxon>Spiroplasma</taxon>
    </lineage>
</organism>